<accession>A0A1H6SXS3</accession>
<name>A0A1H6SXS3_9BACT</name>
<evidence type="ECO:0000313" key="1">
    <source>
        <dbReference type="EMBL" id="SEI72709.1"/>
    </source>
</evidence>
<sequence length="265" mass="30863">MMKRLKITVFVVLCLVTILAFRQYEPNRVIVNKSFSFGERVEYRVHYGFINAAEARVEIAKNISVVNNKPCFKINVTGRTTGAFDLISRVRDNWRSYVDTVAIVPQMFYRSIQENKYRKEETVVFNHDKDQATSTVKEETKTYKTPNNIHDIISGYFYLRTINFERVTEGEVIEVPTFFDGEVYKLRIRYVGRDVIKTKFGKIKVLRLNPLIPDNKLFKGEGAVKLWVSDDINRIPLKAEVELAIGSLEMDIKSVKNLQKELAWY</sequence>
<organism evidence="1 2">
    <name type="scientific">Dyadobacter koreensis</name>
    <dbReference type="NCBI Taxonomy" id="408657"/>
    <lineage>
        <taxon>Bacteria</taxon>
        <taxon>Pseudomonadati</taxon>
        <taxon>Bacteroidota</taxon>
        <taxon>Cytophagia</taxon>
        <taxon>Cytophagales</taxon>
        <taxon>Spirosomataceae</taxon>
        <taxon>Dyadobacter</taxon>
    </lineage>
</organism>
<evidence type="ECO:0008006" key="3">
    <source>
        <dbReference type="Google" id="ProtNLM"/>
    </source>
</evidence>
<keyword evidence="2" id="KW-1185">Reference proteome</keyword>
<evidence type="ECO:0000313" key="2">
    <source>
        <dbReference type="Proteomes" id="UP000199532"/>
    </source>
</evidence>
<dbReference type="RefSeq" id="WP_229209549.1">
    <property type="nucleotide sequence ID" value="NZ_FNXY01000003.1"/>
</dbReference>
<dbReference type="AlphaFoldDB" id="A0A1H6SXS3"/>
<dbReference type="STRING" id="408657.SAMN04487995_1899"/>
<dbReference type="InterPro" id="IPR021457">
    <property type="entry name" value="DUF3108"/>
</dbReference>
<protein>
    <recommendedName>
        <fullName evidence="3">DUF3108 domain-containing protein</fullName>
    </recommendedName>
</protein>
<gene>
    <name evidence="1" type="ORF">SAMN04487995_1899</name>
</gene>
<dbReference type="EMBL" id="FNXY01000003">
    <property type="protein sequence ID" value="SEI72709.1"/>
    <property type="molecule type" value="Genomic_DNA"/>
</dbReference>
<dbReference type="Pfam" id="PF11306">
    <property type="entry name" value="DUF3108"/>
    <property type="match status" value="1"/>
</dbReference>
<reference evidence="1 2" key="1">
    <citation type="submission" date="2016-10" db="EMBL/GenBank/DDBJ databases">
        <authorList>
            <person name="de Groot N.N."/>
        </authorList>
    </citation>
    <scope>NUCLEOTIDE SEQUENCE [LARGE SCALE GENOMIC DNA]</scope>
    <source>
        <strain evidence="1 2">DSM 19938</strain>
    </source>
</reference>
<dbReference type="Proteomes" id="UP000199532">
    <property type="component" value="Unassembled WGS sequence"/>
</dbReference>
<proteinExistence type="predicted"/>